<evidence type="ECO:0000256" key="8">
    <source>
        <dbReference type="ARBA" id="ARBA00029886"/>
    </source>
</evidence>
<feature type="domain" description="Aminoacyl-transfer RNA synthetases class-II family profile" evidence="10">
    <location>
        <begin position="137"/>
        <end position="450"/>
    </location>
</feature>
<dbReference type="SUPFAM" id="SSF50249">
    <property type="entry name" value="Nucleic acid-binding proteins"/>
    <property type="match status" value="1"/>
</dbReference>
<dbReference type="Gene3D" id="2.40.50.140">
    <property type="entry name" value="Nucleic acid-binding proteins"/>
    <property type="match status" value="1"/>
</dbReference>
<dbReference type="GO" id="GO:0005524">
    <property type="term" value="F:ATP binding"/>
    <property type="evidence" value="ECO:0007669"/>
    <property type="project" value="UniProtKB-KW"/>
</dbReference>
<dbReference type="OMA" id="PEMAFYD"/>
<keyword evidence="3" id="KW-0436">Ligase</keyword>
<keyword evidence="5" id="KW-0067">ATP-binding</keyword>
<dbReference type="PROSITE" id="PS50862">
    <property type="entry name" value="AA_TRNA_LIGASE_II"/>
    <property type="match status" value="1"/>
</dbReference>
<dbReference type="FunFam" id="3.30.930.10:FF:000016">
    <property type="entry name" value="Asparagine--tRNA ligase"/>
    <property type="match status" value="1"/>
</dbReference>
<dbReference type="InterPro" id="IPR004522">
    <property type="entry name" value="Asn-tRNA-ligase"/>
</dbReference>
<evidence type="ECO:0000256" key="4">
    <source>
        <dbReference type="ARBA" id="ARBA00022741"/>
    </source>
</evidence>
<dbReference type="InterPro" id="IPR045864">
    <property type="entry name" value="aa-tRNA-synth_II/BPL/LPL"/>
</dbReference>
<dbReference type="EC" id="6.1.1.22" evidence="2"/>
<gene>
    <name evidence="11" type="ORF">LAFE_0F11672G</name>
</gene>
<dbReference type="InterPro" id="IPR004365">
    <property type="entry name" value="NA-bd_OB_tRNA"/>
</dbReference>
<comment type="similarity">
    <text evidence="1">Belongs to the class-II aminoacyl-tRNA synthetase family.</text>
</comment>
<dbReference type="STRING" id="4955.A0A1G4MFY9"/>
<dbReference type="InterPro" id="IPR004364">
    <property type="entry name" value="Aa-tRNA-synt_II"/>
</dbReference>
<organism evidence="11 12">
    <name type="scientific">Lachancea fermentati</name>
    <name type="common">Zygosaccharomyces fermentati</name>
    <dbReference type="NCBI Taxonomy" id="4955"/>
    <lineage>
        <taxon>Eukaryota</taxon>
        <taxon>Fungi</taxon>
        <taxon>Dikarya</taxon>
        <taxon>Ascomycota</taxon>
        <taxon>Saccharomycotina</taxon>
        <taxon>Saccharomycetes</taxon>
        <taxon>Saccharomycetales</taxon>
        <taxon>Saccharomycetaceae</taxon>
        <taxon>Lachancea</taxon>
    </lineage>
</organism>
<keyword evidence="7" id="KW-0030">Aminoacyl-tRNA synthetase</keyword>
<dbReference type="PANTHER" id="PTHR22594:SF34">
    <property type="entry name" value="ASPARAGINE--TRNA LIGASE, MITOCHONDRIAL-RELATED"/>
    <property type="match status" value="1"/>
</dbReference>
<keyword evidence="4" id="KW-0547">Nucleotide-binding</keyword>
<dbReference type="GO" id="GO:0006421">
    <property type="term" value="P:asparaginyl-tRNA aminoacylation"/>
    <property type="evidence" value="ECO:0007669"/>
    <property type="project" value="InterPro"/>
</dbReference>
<evidence type="ECO:0000313" key="11">
    <source>
        <dbReference type="EMBL" id="SCW02667.1"/>
    </source>
</evidence>
<dbReference type="GO" id="GO:0003676">
    <property type="term" value="F:nucleic acid binding"/>
    <property type="evidence" value="ECO:0007669"/>
    <property type="project" value="InterPro"/>
</dbReference>
<dbReference type="EMBL" id="LT598490">
    <property type="protein sequence ID" value="SCW02667.1"/>
    <property type="molecule type" value="Genomic_DNA"/>
</dbReference>
<dbReference type="CDD" id="cd04318">
    <property type="entry name" value="EcAsnRS_like_N"/>
    <property type="match status" value="1"/>
</dbReference>
<dbReference type="InterPro" id="IPR002312">
    <property type="entry name" value="Asp/Asn-tRNA-synth_IIb"/>
</dbReference>
<dbReference type="NCBIfam" id="NF003037">
    <property type="entry name" value="PRK03932.1"/>
    <property type="match status" value="1"/>
</dbReference>
<evidence type="ECO:0000313" key="12">
    <source>
        <dbReference type="Proteomes" id="UP000190831"/>
    </source>
</evidence>
<dbReference type="OrthoDB" id="43906at2759"/>
<dbReference type="NCBIfam" id="TIGR00457">
    <property type="entry name" value="asnS"/>
    <property type="match status" value="1"/>
</dbReference>
<evidence type="ECO:0000256" key="7">
    <source>
        <dbReference type="ARBA" id="ARBA00023146"/>
    </source>
</evidence>
<keyword evidence="6" id="KW-0648">Protein biosynthesis</keyword>
<dbReference type="Pfam" id="PF00152">
    <property type="entry name" value="tRNA-synt_2"/>
    <property type="match status" value="1"/>
</dbReference>
<evidence type="ECO:0000256" key="6">
    <source>
        <dbReference type="ARBA" id="ARBA00022917"/>
    </source>
</evidence>
<proteinExistence type="inferred from homology"/>
<evidence type="ECO:0000256" key="2">
    <source>
        <dbReference type="ARBA" id="ARBA00012816"/>
    </source>
</evidence>
<dbReference type="InterPro" id="IPR012340">
    <property type="entry name" value="NA-bd_OB-fold"/>
</dbReference>
<evidence type="ECO:0000256" key="1">
    <source>
        <dbReference type="ARBA" id="ARBA00008226"/>
    </source>
</evidence>
<reference evidence="12" key="1">
    <citation type="submission" date="2016-03" db="EMBL/GenBank/DDBJ databases">
        <authorList>
            <person name="Devillers H."/>
        </authorList>
    </citation>
    <scope>NUCLEOTIDE SEQUENCE [LARGE SCALE GENOMIC DNA]</scope>
</reference>
<keyword evidence="12" id="KW-1185">Reference proteome</keyword>
<dbReference type="SUPFAM" id="SSF55681">
    <property type="entry name" value="Class II aaRS and biotin synthetases"/>
    <property type="match status" value="1"/>
</dbReference>
<dbReference type="CDD" id="cd00776">
    <property type="entry name" value="AsxRS_core"/>
    <property type="match status" value="1"/>
</dbReference>
<sequence length="461" mass="53018">MSLPPTVKSLFKLISNPPLCVNNLHGWVKSVRLLKKVAFIDLQDGTTSKPIKLVIPREANDCLKQLRTGQSLHIKKANWKQTPSREQSFELEALPQSVRIIGDVPDTYPLQKKYHSLSFLRSLPTLKHRSNYLGALLRFRSHVENSFASFFESQDFTKVSPPILTSSDCEGAGELFRVESNSKIASKELYFGKPTYLTVSTQLHLEIMAMALSRCWTLSPSFRAEESDTNRHLAEFWMLEAELCFIDDVRKLSKFTESMLKYVIRSCLQNKDSLLPAMVPQENTESLDNIAQRWEAMLLKEWPILSYTETIKLLQERHKKVAFKFPPSWGNALQTEHEKWLADSYNSPVFVVDYPRECKAFYMKQNNDDTVACFDLLVPQMGEIIGGSIREDDYERILQEMERRKMNTKDLEWYTSLRKQGSAPHGGFGLGLERFVSWMFGSQNVRDAIPFHRSADGVIDL</sequence>
<evidence type="ECO:0000256" key="5">
    <source>
        <dbReference type="ARBA" id="ARBA00022840"/>
    </source>
</evidence>
<dbReference type="GO" id="GO:0005739">
    <property type="term" value="C:mitochondrion"/>
    <property type="evidence" value="ECO:0007669"/>
    <property type="project" value="TreeGrafter"/>
</dbReference>
<dbReference type="AlphaFoldDB" id="A0A1G4MFY9"/>
<evidence type="ECO:0000256" key="3">
    <source>
        <dbReference type="ARBA" id="ARBA00022598"/>
    </source>
</evidence>
<accession>A0A1G4MFY9</accession>
<dbReference type="PRINTS" id="PR01042">
    <property type="entry name" value="TRNASYNTHASP"/>
</dbReference>
<dbReference type="Pfam" id="PF01336">
    <property type="entry name" value="tRNA_anti-codon"/>
    <property type="match status" value="1"/>
</dbReference>
<dbReference type="PANTHER" id="PTHR22594">
    <property type="entry name" value="ASPARTYL/LYSYL-TRNA SYNTHETASE"/>
    <property type="match status" value="1"/>
</dbReference>
<dbReference type="Proteomes" id="UP000190831">
    <property type="component" value="Chromosome F"/>
</dbReference>
<dbReference type="GO" id="GO:0004816">
    <property type="term" value="F:asparagine-tRNA ligase activity"/>
    <property type="evidence" value="ECO:0007669"/>
    <property type="project" value="UniProtKB-EC"/>
</dbReference>
<evidence type="ECO:0000256" key="9">
    <source>
        <dbReference type="ARBA" id="ARBA00068798"/>
    </source>
</evidence>
<dbReference type="InterPro" id="IPR006195">
    <property type="entry name" value="aa-tRNA-synth_II"/>
</dbReference>
<evidence type="ECO:0000259" key="10">
    <source>
        <dbReference type="PROSITE" id="PS50862"/>
    </source>
</evidence>
<protein>
    <recommendedName>
        <fullName evidence="9">Asparagine--tRNA ligase, mitochondrial</fullName>
        <ecNumber evidence="2">6.1.1.22</ecNumber>
    </recommendedName>
    <alternativeName>
        <fullName evidence="8">Asparaginyl-tRNA synthetase</fullName>
    </alternativeName>
</protein>
<dbReference type="Gene3D" id="3.30.930.10">
    <property type="entry name" value="Bira Bifunctional Protein, Domain 2"/>
    <property type="match status" value="1"/>
</dbReference>
<name>A0A1G4MFY9_LACFM</name>